<name>A0A6V8LCQ1_9ACTN</name>
<sequence length="223" mass="23051">MNKAVNLVVAAALAALATGCASANANEKASTGSARELAEVAGRGVDGDYSPLASPKEAVGEADLIVQGTLVEVGAGIQVSYPDAAQTKQESDGYATFVIAVDKVLDGDASRVVDGKVYVAVRKGVATTPEQLSALNPRASVVAVLDDITTWRPVPEATVVRPAGIPAAGPLYYAYHDGLWLQGTQDDQMYGIDVEHEELTPAWGGVREVEDLATTLEKAAATG</sequence>
<feature type="signal peptide" evidence="1">
    <location>
        <begin position="1"/>
        <end position="25"/>
    </location>
</feature>
<accession>A0A6V8LCQ1</accession>
<dbReference type="AlphaFoldDB" id="A0A6V8LCQ1"/>
<organism evidence="2 3">
    <name type="scientific">Phytohabitans rumicis</name>
    <dbReference type="NCBI Taxonomy" id="1076125"/>
    <lineage>
        <taxon>Bacteria</taxon>
        <taxon>Bacillati</taxon>
        <taxon>Actinomycetota</taxon>
        <taxon>Actinomycetes</taxon>
        <taxon>Micromonosporales</taxon>
        <taxon>Micromonosporaceae</taxon>
    </lineage>
</organism>
<evidence type="ECO:0000313" key="3">
    <source>
        <dbReference type="Proteomes" id="UP000482960"/>
    </source>
</evidence>
<evidence type="ECO:0000256" key="1">
    <source>
        <dbReference type="SAM" id="SignalP"/>
    </source>
</evidence>
<proteinExistence type="predicted"/>
<comment type="caution">
    <text evidence="2">The sequence shown here is derived from an EMBL/GenBank/DDBJ whole genome shotgun (WGS) entry which is preliminary data.</text>
</comment>
<dbReference type="RefSeq" id="WP_173079566.1">
    <property type="nucleotide sequence ID" value="NZ_BAABJB010000005.1"/>
</dbReference>
<reference evidence="2 3" key="1">
    <citation type="submission" date="2020-03" db="EMBL/GenBank/DDBJ databases">
        <title>Whole genome shotgun sequence of Phytohabitans rumicis NBRC 108638.</title>
        <authorList>
            <person name="Komaki H."/>
            <person name="Tamura T."/>
        </authorList>
    </citation>
    <scope>NUCLEOTIDE SEQUENCE [LARGE SCALE GENOMIC DNA]</scope>
    <source>
        <strain evidence="2 3">NBRC 108638</strain>
    </source>
</reference>
<keyword evidence="3" id="KW-1185">Reference proteome</keyword>
<reference evidence="2 3" key="2">
    <citation type="submission" date="2020-03" db="EMBL/GenBank/DDBJ databases">
        <authorList>
            <person name="Ichikawa N."/>
            <person name="Kimura A."/>
            <person name="Kitahashi Y."/>
            <person name="Uohara A."/>
        </authorList>
    </citation>
    <scope>NUCLEOTIDE SEQUENCE [LARGE SCALE GENOMIC DNA]</scope>
    <source>
        <strain evidence="2 3">NBRC 108638</strain>
    </source>
</reference>
<dbReference type="Proteomes" id="UP000482960">
    <property type="component" value="Unassembled WGS sequence"/>
</dbReference>
<evidence type="ECO:0000313" key="2">
    <source>
        <dbReference type="EMBL" id="GFJ92768.1"/>
    </source>
</evidence>
<feature type="chain" id="PRO_5029002997" description="Lipoprotein" evidence="1">
    <location>
        <begin position="26"/>
        <end position="223"/>
    </location>
</feature>
<dbReference type="EMBL" id="BLPG01000001">
    <property type="protein sequence ID" value="GFJ92768.1"/>
    <property type="molecule type" value="Genomic_DNA"/>
</dbReference>
<gene>
    <name evidence="2" type="ORF">Prum_064100</name>
</gene>
<keyword evidence="1" id="KW-0732">Signal</keyword>
<protein>
    <recommendedName>
        <fullName evidence="4">Lipoprotein</fullName>
    </recommendedName>
</protein>
<evidence type="ECO:0008006" key="4">
    <source>
        <dbReference type="Google" id="ProtNLM"/>
    </source>
</evidence>
<dbReference type="PROSITE" id="PS51257">
    <property type="entry name" value="PROKAR_LIPOPROTEIN"/>
    <property type="match status" value="1"/>
</dbReference>